<evidence type="ECO:0000256" key="1">
    <source>
        <dbReference type="SAM" id="MobiDB-lite"/>
    </source>
</evidence>
<sequence>MPNTRKTLVFTNKNYKNNNVSAVQRGRKTNRQRRSRSRTPRRSMSRPRSRSRTPNRKNIKYGPIDGFLHRIWSKSTSLIIDPYTYIGIIIFSILIYIHQFHIDDSAVNSFIKTVKKNDSLKPFAEWFENNINKFFALIMVLYQSLQISPKYRYFTTLISFMLILLLPTLNVATYSMALFGSILYHKMKYKMDKIIILSIFLLATIWFYYEDLMKYHNKNTTPPVRPKRDAEDTIEA</sequence>
<evidence type="ECO:0000313" key="3">
    <source>
        <dbReference type="EMBL" id="UTQ79683.1"/>
    </source>
</evidence>
<dbReference type="Pfam" id="PF16504">
    <property type="entry name" value="SP24"/>
    <property type="match status" value="1"/>
</dbReference>
<proteinExistence type="evidence at transcript level"/>
<accession>A0A976RX74</accession>
<dbReference type="EMBL" id="MW528427">
    <property type="protein sequence ID" value="UTQ79683.1"/>
    <property type="molecule type" value="mRNA"/>
</dbReference>
<keyword evidence="2" id="KW-0812">Transmembrane</keyword>
<protein>
    <submittedName>
        <fullName evidence="3">Uncharacterized protein</fullName>
    </submittedName>
</protein>
<keyword evidence="2" id="KW-1133">Transmembrane helix</keyword>
<keyword evidence="2" id="KW-0472">Membrane</keyword>
<evidence type="ECO:0000256" key="2">
    <source>
        <dbReference type="SAM" id="Phobius"/>
    </source>
</evidence>
<feature type="transmembrane region" description="Helical" evidence="2">
    <location>
        <begin position="153"/>
        <end position="179"/>
    </location>
</feature>
<organism evidence="3">
    <name type="scientific">Barley aphid RNA virus 4 iso RP1</name>
    <dbReference type="NCBI Taxonomy" id="2961863"/>
    <lineage>
        <taxon>Viruses</taxon>
        <taxon>Riboviria</taxon>
    </lineage>
</organism>
<feature type="transmembrane region" description="Helical" evidence="2">
    <location>
        <begin position="78"/>
        <end position="97"/>
    </location>
</feature>
<reference evidence="3" key="1">
    <citation type="submission" date="2021-01" db="EMBL/GenBank/DDBJ databases">
        <authorList>
            <person name="Lu g."/>
            <person name="Ye z."/>
        </authorList>
    </citation>
    <scope>NUCLEOTIDE SEQUENCE</scope>
    <source>
        <strain evidence="3">RST1</strain>
    </source>
</reference>
<dbReference type="InterPro" id="IPR032441">
    <property type="entry name" value="SP24"/>
</dbReference>
<name>A0A976RX74_9VIRU</name>
<feature type="transmembrane region" description="Helical" evidence="2">
    <location>
        <begin position="191"/>
        <end position="209"/>
    </location>
</feature>
<feature type="region of interest" description="Disordered" evidence="1">
    <location>
        <begin position="19"/>
        <end position="58"/>
    </location>
</feature>
<feature type="compositionally biased region" description="Basic residues" evidence="1">
    <location>
        <begin position="25"/>
        <end position="58"/>
    </location>
</feature>